<evidence type="ECO:0000256" key="1">
    <source>
        <dbReference type="SAM" id="MobiDB-lite"/>
    </source>
</evidence>
<keyword evidence="3" id="KW-1185">Reference proteome</keyword>
<dbReference type="EMBL" id="BAAAZG010000019">
    <property type="protein sequence ID" value="GAA4074120.1"/>
    <property type="molecule type" value="Genomic_DNA"/>
</dbReference>
<accession>A0ABP7VTB9</accession>
<evidence type="ECO:0000313" key="3">
    <source>
        <dbReference type="Proteomes" id="UP001500683"/>
    </source>
</evidence>
<organism evidence="2 3">
    <name type="scientific">Actinomadura miaoliensis</name>
    <dbReference type="NCBI Taxonomy" id="430685"/>
    <lineage>
        <taxon>Bacteria</taxon>
        <taxon>Bacillati</taxon>
        <taxon>Actinomycetota</taxon>
        <taxon>Actinomycetes</taxon>
        <taxon>Streptosporangiales</taxon>
        <taxon>Thermomonosporaceae</taxon>
        <taxon>Actinomadura</taxon>
    </lineage>
</organism>
<feature type="compositionally biased region" description="Pro residues" evidence="1">
    <location>
        <begin position="266"/>
        <end position="276"/>
    </location>
</feature>
<reference evidence="3" key="1">
    <citation type="journal article" date="2019" name="Int. J. Syst. Evol. Microbiol.">
        <title>The Global Catalogue of Microorganisms (GCM) 10K type strain sequencing project: providing services to taxonomists for standard genome sequencing and annotation.</title>
        <authorList>
            <consortium name="The Broad Institute Genomics Platform"/>
            <consortium name="The Broad Institute Genome Sequencing Center for Infectious Disease"/>
            <person name="Wu L."/>
            <person name="Ma J."/>
        </authorList>
    </citation>
    <scope>NUCLEOTIDE SEQUENCE [LARGE SCALE GENOMIC DNA]</scope>
    <source>
        <strain evidence="3">JCM 16702</strain>
    </source>
</reference>
<feature type="compositionally biased region" description="Low complexity" evidence="1">
    <location>
        <begin position="51"/>
        <end position="67"/>
    </location>
</feature>
<feature type="compositionally biased region" description="Pro residues" evidence="1">
    <location>
        <begin position="115"/>
        <end position="125"/>
    </location>
</feature>
<evidence type="ECO:0000313" key="2">
    <source>
        <dbReference type="EMBL" id="GAA4074120.1"/>
    </source>
</evidence>
<dbReference type="RefSeq" id="WP_344947712.1">
    <property type="nucleotide sequence ID" value="NZ_BAAAZG010000019.1"/>
</dbReference>
<feature type="region of interest" description="Disordered" evidence="1">
    <location>
        <begin position="51"/>
        <end position="133"/>
    </location>
</feature>
<feature type="compositionally biased region" description="Pro residues" evidence="1">
    <location>
        <begin position="242"/>
        <end position="252"/>
    </location>
</feature>
<feature type="compositionally biased region" description="Basic and acidic residues" evidence="1">
    <location>
        <begin position="278"/>
        <end position="346"/>
    </location>
</feature>
<comment type="caution">
    <text evidence="2">The sequence shown here is derived from an EMBL/GenBank/DDBJ whole genome shotgun (WGS) entry which is preliminary data.</text>
</comment>
<feature type="region of interest" description="Disordered" evidence="1">
    <location>
        <begin position="152"/>
        <end position="346"/>
    </location>
</feature>
<feature type="region of interest" description="Disordered" evidence="1">
    <location>
        <begin position="1"/>
        <end position="33"/>
    </location>
</feature>
<sequence length="346" mass="36050">MTERSTGAPDPVEPSSRGDAPASEAPTGDLGAVRRSDAVFEALARHAASFAPATEPAASAEPQPAGALPDPDEAGSSGDAEAELDERLRAAGAESDPAVHLLRALVADVAEPGPDRCPGPEPPPGPRRRGRRTIVALGVAGAVLASGGVAAAGGDLTRRSAHDAPPGKQITRPADDPSANAQRQTLRPVAPPPATGPVTDAGRARGVPRKPTSPAPSRKPAERGGREADRDTGRDEQSPAPSRSPSPSPSPGAPDGTLVQPTRPGVTPPAGLPWPARPAEDEFRRRIDEFRRWIPRPVERSRSGFEPRVFTGERDEKGKLGEKGKPVGEHEKGARGDRDDPRREQP</sequence>
<proteinExistence type="predicted"/>
<gene>
    <name evidence="2" type="ORF">GCM10022214_33460</name>
</gene>
<name>A0ABP7VTB9_9ACTN</name>
<protein>
    <submittedName>
        <fullName evidence="2">Uncharacterized protein</fullName>
    </submittedName>
</protein>
<feature type="compositionally biased region" description="Basic and acidic residues" evidence="1">
    <location>
        <begin position="219"/>
        <end position="237"/>
    </location>
</feature>
<dbReference type="Proteomes" id="UP001500683">
    <property type="component" value="Unassembled WGS sequence"/>
</dbReference>